<reference evidence="2" key="1">
    <citation type="submission" date="2020-11" db="EMBL/GenBank/DDBJ databases">
        <authorList>
            <consortium name="DOE Joint Genome Institute"/>
            <person name="Ahrendt S."/>
            <person name="Riley R."/>
            <person name="Andreopoulos W."/>
            <person name="Labutti K."/>
            <person name="Pangilinan J."/>
            <person name="Ruiz-Duenas F.J."/>
            <person name="Barrasa J.M."/>
            <person name="Sanchez-Garcia M."/>
            <person name="Camarero S."/>
            <person name="Miyauchi S."/>
            <person name="Serrano A."/>
            <person name="Linde D."/>
            <person name="Babiker R."/>
            <person name="Drula E."/>
            <person name="Ayuso-Fernandez I."/>
            <person name="Pacheco R."/>
            <person name="Padilla G."/>
            <person name="Ferreira P."/>
            <person name="Barriuso J."/>
            <person name="Kellner H."/>
            <person name="Castanera R."/>
            <person name="Alfaro M."/>
            <person name="Ramirez L."/>
            <person name="Pisabarro A.G."/>
            <person name="Kuo A."/>
            <person name="Tritt A."/>
            <person name="Lipzen A."/>
            <person name="He G."/>
            <person name="Yan M."/>
            <person name="Ng V."/>
            <person name="Cullen D."/>
            <person name="Martin F."/>
            <person name="Rosso M.-N."/>
            <person name="Henrissat B."/>
            <person name="Hibbett D."/>
            <person name="Martinez A.T."/>
            <person name="Grigoriev I.V."/>
        </authorList>
    </citation>
    <scope>NUCLEOTIDE SEQUENCE</scope>
    <source>
        <strain evidence="2">AH 40177</strain>
    </source>
</reference>
<name>A0A9P5U3G3_9AGAR</name>
<dbReference type="EMBL" id="JADNRY010000099">
    <property type="protein sequence ID" value="KAF9065685.1"/>
    <property type="molecule type" value="Genomic_DNA"/>
</dbReference>
<feature type="domain" description="T6SS Phospholipase effector Tle1-like catalytic" evidence="1">
    <location>
        <begin position="3"/>
        <end position="75"/>
    </location>
</feature>
<dbReference type="Proteomes" id="UP000772434">
    <property type="component" value="Unassembled WGS sequence"/>
</dbReference>
<comment type="caution">
    <text evidence="2">The sequence shown here is derived from an EMBL/GenBank/DDBJ whole genome shotgun (WGS) entry which is preliminary data.</text>
</comment>
<evidence type="ECO:0000313" key="2">
    <source>
        <dbReference type="EMBL" id="KAF9065685.1"/>
    </source>
</evidence>
<keyword evidence="3" id="KW-1185">Reference proteome</keyword>
<feature type="non-terminal residue" evidence="2">
    <location>
        <position position="77"/>
    </location>
</feature>
<dbReference type="InterPro" id="IPR018712">
    <property type="entry name" value="Tle1-like_cat"/>
</dbReference>
<evidence type="ECO:0000313" key="3">
    <source>
        <dbReference type="Proteomes" id="UP000772434"/>
    </source>
</evidence>
<evidence type="ECO:0000259" key="1">
    <source>
        <dbReference type="Pfam" id="PF09994"/>
    </source>
</evidence>
<organism evidence="2 3">
    <name type="scientific">Rhodocollybia butyracea</name>
    <dbReference type="NCBI Taxonomy" id="206335"/>
    <lineage>
        <taxon>Eukaryota</taxon>
        <taxon>Fungi</taxon>
        <taxon>Dikarya</taxon>
        <taxon>Basidiomycota</taxon>
        <taxon>Agaricomycotina</taxon>
        <taxon>Agaricomycetes</taxon>
        <taxon>Agaricomycetidae</taxon>
        <taxon>Agaricales</taxon>
        <taxon>Marasmiineae</taxon>
        <taxon>Omphalotaceae</taxon>
        <taxon>Rhodocollybia</taxon>
    </lineage>
</organism>
<gene>
    <name evidence="2" type="ORF">BDP27DRAFT_1167526</name>
</gene>
<dbReference type="Pfam" id="PF09994">
    <property type="entry name" value="T6SS_Tle1-like_cat"/>
    <property type="match status" value="1"/>
</dbReference>
<accession>A0A9P5U3G3</accession>
<proteinExistence type="predicted"/>
<dbReference type="OrthoDB" id="538223at2759"/>
<sequence>MGHVTVFRHALALDERWVKFLPEYVNGGLGPATKIDSKKGDVKEVWFAGSHSDIDGGNIYNPMSNQFGPALHWMTYE</sequence>
<dbReference type="AlphaFoldDB" id="A0A9P5U3G3"/>
<protein>
    <recommendedName>
        <fullName evidence="1">T6SS Phospholipase effector Tle1-like catalytic domain-containing protein</fullName>
    </recommendedName>
</protein>